<keyword evidence="4" id="KW-1185">Reference proteome</keyword>
<name>A0A8J4BFS9_9CHLO</name>
<dbReference type="AlphaFoldDB" id="A0A8J4BFS9"/>
<accession>A0A8J4BFS9</accession>
<evidence type="ECO:0000313" key="3">
    <source>
        <dbReference type="EMBL" id="GIL60266.1"/>
    </source>
</evidence>
<feature type="region of interest" description="Disordered" evidence="1">
    <location>
        <begin position="751"/>
        <end position="818"/>
    </location>
</feature>
<evidence type="ECO:0000256" key="1">
    <source>
        <dbReference type="SAM" id="MobiDB-lite"/>
    </source>
</evidence>
<dbReference type="GO" id="GO:0035091">
    <property type="term" value="F:phosphatidylinositol binding"/>
    <property type="evidence" value="ECO:0007669"/>
    <property type="project" value="InterPro"/>
</dbReference>
<feature type="compositionally biased region" description="Low complexity" evidence="1">
    <location>
        <begin position="791"/>
        <end position="803"/>
    </location>
</feature>
<organism evidence="3 4">
    <name type="scientific">Volvox africanus</name>
    <dbReference type="NCBI Taxonomy" id="51714"/>
    <lineage>
        <taxon>Eukaryota</taxon>
        <taxon>Viridiplantae</taxon>
        <taxon>Chlorophyta</taxon>
        <taxon>core chlorophytes</taxon>
        <taxon>Chlorophyceae</taxon>
        <taxon>CS clade</taxon>
        <taxon>Chlamydomonadales</taxon>
        <taxon>Volvocaceae</taxon>
        <taxon>Volvox</taxon>
    </lineage>
</organism>
<feature type="region of interest" description="Disordered" evidence="1">
    <location>
        <begin position="512"/>
        <end position="562"/>
    </location>
</feature>
<dbReference type="InterPro" id="IPR008942">
    <property type="entry name" value="ENTH_VHS"/>
</dbReference>
<feature type="compositionally biased region" description="Low complexity" evidence="1">
    <location>
        <begin position="516"/>
        <end position="525"/>
    </location>
</feature>
<reference evidence="3" key="1">
    <citation type="journal article" date="2021" name="Proc. Natl. Acad. Sci. U.S.A.">
        <title>Three genomes in the algal genus Volvox reveal the fate of a haploid sex-determining region after a transition to homothallism.</title>
        <authorList>
            <person name="Yamamoto K."/>
            <person name="Hamaji T."/>
            <person name="Kawai-Toyooka H."/>
            <person name="Matsuzaki R."/>
            <person name="Takahashi F."/>
            <person name="Nishimura Y."/>
            <person name="Kawachi M."/>
            <person name="Noguchi H."/>
            <person name="Minakuchi Y."/>
            <person name="Umen J.G."/>
            <person name="Toyoda A."/>
            <person name="Nozaki H."/>
        </authorList>
    </citation>
    <scope>NUCLEOTIDE SEQUENCE</scope>
    <source>
        <strain evidence="3">NIES-3780</strain>
    </source>
</reference>
<dbReference type="InterPro" id="IPR002014">
    <property type="entry name" value="VHS_dom"/>
</dbReference>
<feature type="compositionally biased region" description="Low complexity" evidence="1">
    <location>
        <begin position="532"/>
        <end position="557"/>
    </location>
</feature>
<dbReference type="Gene3D" id="1.25.40.90">
    <property type="match status" value="1"/>
</dbReference>
<dbReference type="SUPFAM" id="SSF48464">
    <property type="entry name" value="ENTH/VHS domain"/>
    <property type="match status" value="1"/>
</dbReference>
<dbReference type="SUPFAM" id="SSF89009">
    <property type="entry name" value="GAT-like domain"/>
    <property type="match status" value="1"/>
</dbReference>
<gene>
    <name evidence="3" type="ORF">Vafri_14896</name>
</gene>
<feature type="domain" description="VHS" evidence="2">
    <location>
        <begin position="13"/>
        <end position="140"/>
    </location>
</feature>
<feature type="region of interest" description="Disordered" evidence="1">
    <location>
        <begin position="357"/>
        <end position="376"/>
    </location>
</feature>
<dbReference type="PROSITE" id="PS50179">
    <property type="entry name" value="VHS"/>
    <property type="match status" value="1"/>
</dbReference>
<evidence type="ECO:0000259" key="2">
    <source>
        <dbReference type="PROSITE" id="PS50179"/>
    </source>
</evidence>
<protein>
    <recommendedName>
        <fullName evidence="2">VHS domain-containing protein</fullName>
    </recommendedName>
</protein>
<dbReference type="GO" id="GO:0043130">
    <property type="term" value="F:ubiquitin binding"/>
    <property type="evidence" value="ECO:0007669"/>
    <property type="project" value="InterPro"/>
</dbReference>
<proteinExistence type="predicted"/>
<comment type="caution">
    <text evidence="3">The sequence shown here is derived from an EMBL/GenBank/DDBJ whole genome shotgun (WGS) entry which is preliminary data.</text>
</comment>
<evidence type="ECO:0000313" key="4">
    <source>
        <dbReference type="Proteomes" id="UP000747399"/>
    </source>
</evidence>
<feature type="compositionally biased region" description="Gly residues" evidence="1">
    <location>
        <begin position="763"/>
        <end position="785"/>
    </location>
</feature>
<dbReference type="Proteomes" id="UP000747399">
    <property type="component" value="Unassembled WGS sequence"/>
</dbReference>
<sequence length="818" mass="85323">MAQQAHDKLARSLLDPSGREVNWPLVFAGVKNVARANNLNGDTLICLKGWLKSNDNQLHIPLLGVTVLHTMALNCGTVVRNQMALPKLFQRIEKQLARPQGPQVATALVQVLVDWTYLFAQEELGMRSQALLDQPRYRQMALGCTPSQAVLAMKEELQLGVPPVAPIRGEDFIRWMYRGAAELNERNQSLQASTLGVLPVWPSVSSGALPGGAPPPITTHAVPELCQRMKVDAERMQSALAACRTAAHVQRQRELSAAIDAAYREAERCSQWRRRAQDYTQGCDDPGCLAAVLTATDQINQALQDWQQFTSRDVFETLRIVIPPPPPQLCRPRQRPPQTRQQLLLIEPASMVTENPFMTSQTPKPRAQEKPAPPALPPGWDPFSVGPPSTTQQAVQGHAGAKLAVSAFPQENGAFPRVGASYPSQMVLPTMSSDSGGIQVISCGPSATSITANASTFSGAAITGVGMASGTAVDSKGQRTSQWSRGGPTAAITKSPKGLEDFDDLVKAELARTPHPASRGGSTSPAAPPGGPAMAATANSGQTSTTSSPNSTVPNGTASSSTMAISRSGAAAATSSSSAGVNQAILQTSGPTYSAPLAVAVTPVDQISTKGNSGSSDSGMAATTVALEWLPEFQQLESDLRVLWSTSSPAPSPSSSSAMVSASGASSRAGAGAEALLPEVLSRVKGMCEALAAKHSRQFMALMSAPPLASLPLCGSLEPGLSAHGQAQLREVASISTAAFTGVTDAAAVTAATRGSPRDGNGPPVGTGSWVGFGAGTQGPGGGMGPRHQHLMQQQQQLHGPQGIAPQGLRKSSDGSLI</sequence>
<feature type="region of interest" description="Disordered" evidence="1">
    <location>
        <begin position="470"/>
        <end position="498"/>
    </location>
</feature>
<dbReference type="EMBL" id="BNCO01000039">
    <property type="protein sequence ID" value="GIL60266.1"/>
    <property type="molecule type" value="Genomic_DNA"/>
</dbReference>